<accession>A0AAP0M033</accession>
<name>A0AAP0M033_9ROSI</name>
<dbReference type="Proteomes" id="UP001428341">
    <property type="component" value="Unassembled WGS sequence"/>
</dbReference>
<sequence length="230" mass="25549">MARGAGFSGVNPPTLNYWSAVVTHDYALNTSGHYKPIPERNSLSSPVKVTLPDLGFKSGPATRILEIRETDRQIDNHQFALSGPFESDSTPSTPALGRRDDDSHWLCSYVVSFSRCSFKYQTHRFNFTGILMERYLRRRIKQLYPPVLCFHEISSSIIYDVQQSMIVCVVSGCGLGGSTTKAAPQTAAASSKQMMKSSRVGNWNFQCRFRKSSKRKAGGAITIGLVGQWI</sequence>
<proteinExistence type="predicted"/>
<comment type="caution">
    <text evidence="1">The sequence shown here is derived from an EMBL/GenBank/DDBJ whole genome shotgun (WGS) entry which is preliminary data.</text>
</comment>
<dbReference type="EMBL" id="JBCGBO010000006">
    <property type="protein sequence ID" value="KAK9193570.1"/>
    <property type="molecule type" value="Genomic_DNA"/>
</dbReference>
<evidence type="ECO:0000313" key="1">
    <source>
        <dbReference type="EMBL" id="KAK9193570.1"/>
    </source>
</evidence>
<dbReference type="AlphaFoldDB" id="A0AAP0M033"/>
<reference evidence="1 2" key="1">
    <citation type="submission" date="2024-05" db="EMBL/GenBank/DDBJ databases">
        <title>Haplotype-resolved chromosome-level genome assembly of Huyou (Citrus changshanensis).</title>
        <authorList>
            <person name="Miao C."/>
            <person name="Chen W."/>
            <person name="Wu Y."/>
            <person name="Wang L."/>
            <person name="Zhao S."/>
            <person name="Grierson D."/>
            <person name="Xu C."/>
            <person name="Chen K."/>
        </authorList>
    </citation>
    <scope>NUCLEOTIDE SEQUENCE [LARGE SCALE GENOMIC DNA]</scope>
    <source>
        <strain evidence="1">01-14</strain>
        <tissue evidence="1">Leaf</tissue>
    </source>
</reference>
<evidence type="ECO:0000313" key="2">
    <source>
        <dbReference type="Proteomes" id="UP001428341"/>
    </source>
</evidence>
<keyword evidence="2" id="KW-1185">Reference proteome</keyword>
<gene>
    <name evidence="1" type="ORF">WN944_004267</name>
</gene>
<organism evidence="1 2">
    <name type="scientific">Citrus x changshan-huyou</name>
    <dbReference type="NCBI Taxonomy" id="2935761"/>
    <lineage>
        <taxon>Eukaryota</taxon>
        <taxon>Viridiplantae</taxon>
        <taxon>Streptophyta</taxon>
        <taxon>Embryophyta</taxon>
        <taxon>Tracheophyta</taxon>
        <taxon>Spermatophyta</taxon>
        <taxon>Magnoliopsida</taxon>
        <taxon>eudicotyledons</taxon>
        <taxon>Gunneridae</taxon>
        <taxon>Pentapetalae</taxon>
        <taxon>rosids</taxon>
        <taxon>malvids</taxon>
        <taxon>Sapindales</taxon>
        <taxon>Rutaceae</taxon>
        <taxon>Aurantioideae</taxon>
        <taxon>Citrus</taxon>
    </lineage>
</organism>
<protein>
    <submittedName>
        <fullName evidence="1">Uncharacterized protein</fullName>
    </submittedName>
</protein>